<accession>A0AA86PSX6</accession>
<keyword evidence="6" id="KW-1185">Reference proteome</keyword>
<feature type="domain" description="EGF-like" evidence="3">
    <location>
        <begin position="938"/>
        <end position="982"/>
    </location>
</feature>
<feature type="transmembrane region" description="Helical" evidence="2">
    <location>
        <begin position="1465"/>
        <end position="1486"/>
    </location>
</feature>
<sequence length="1716" mass="183482">MDYCESLFSGRLWLPLKSCSLSSALNPNSQIVDSSIINVLQFAPSSDQSYFSVLSLQQSGSIQNAIILVNASLSSNQNQLFVSIFNQLSGKLNNVTLTGFVNISAPLETEINFSPFGTVNGDLINYPENWIGDFTFKNVSNNLKLFVNGIEISITGGKIKVNKDVNTSNNNFNIGGVEHKSVLIKNKIINENHSKVIYFGFKIIEGNNNNTNALMDLYLIPHKISIEKYYEINSLKVYNFNTDGTLASQKADFTIYIQNTKAVADRDSKIKICSGKYIYDIKTKLCISKEQCHSQPNQLIFQSTCAIQCPDKYVVFNKTCYSQCPQWLGAYQDSSSGLCAQCPSNQLATESGCVQSCSSFAFKYGCYQNCPAGTVVQGKTCTEPSSISECGSGEYLVLTGMLDGQRFYNTCETTGPSWMYRIVGQNNVQTNVYKAECRGLILPNNDCQEAGSPSEITNSGWCEEQCEIGEYFQPELQICHECLSDIYDGGLYFERNGLKCVSSCSKWSLSGTKKICEDKFPNNCPVWQVISAGQFQCQTSCSSSQFQDGQVCSSCDPALNKQVDKDSGGCLCKSGYFTLNMPDGSFTCTECDTTLNFKPSKEDSTCKCLDNAVYQNNKCIILCTSTQVILPGATSCSTCPQNTIPNVAQDGCVEKTGCAPGFLNVAGTFCVSSCASDSSIDGPSNQCVSCASKDPLTQFSSGQCVCVPGASKATSSASCACNQNFSPASGACSCSKKLSSDGQTCSDKCPAAEVSINGNTQCSTCGSKVSNMDQTACVDKTACSPGFLNLAETFCIANCASDQSGADVQNQCKPCETINVLSVFKDTGCSCIPRATGSITSCTCNTAAGFVEPGCTCSQKISSNGASCEANCPSTEVSISGASQCSICPQNTIPNVAQDGCVEKTACAPGFLNLAQTFCISSCSSESVGSNSENQCTPCVTLDPLSSFVVSGCACIPAAFGSVPNCACRQGFLTAIKACTCSQKISSDWTTCTEKCPSSEVFLSGATTCSTCSGQVPNVDQTACVDKTACTPGYLNQAQTHCVSDCAHDKAAAGSNNQCVSCSSINALSVFGSSSCVCAPNAVGSMPSCTCNTANGFSGAGCSCSKKLSVDGSVCKDSCPSTEVSISGASQCSTCPQNTIPNVAQDGCVEKTGCAPGFLNVAGTFCVSSCASDSSIDGPSNQCVSCASKDPLTQFSSGQCVCVPGASKATSSASCACNQNFSPASSACSCSKKLSSDGQTCSDKCPAAEVSINGNTQCSTCASDFIPDEQQLECKKIIDTCPNNQYISLNQYQCVSSCVGGYIDETKCVLKCTDKLVDVSSQRCVTQCGANQLQISGYCKCAEAYIAKDNQCECYSNGGYSIIDGMCKCDSSLGRVTMSNQCVCDSYRGLAISGSQNICSCNTDLGFKSGSSISNCLCDVDKGFVLEPQLEDQGFVCLCNSAKGYKLNPRSIKPTCIKENKSMPIIGGIIGGILFLISLIILLLYYKKKKQQDNNNTNQKQTSQKVKQLKVKVPNKQERAPKILKLNQIQKNESISSVNKVQMMPIFQEQNNVQNYVDEQLIDNQSQYQQEKVNAVDAEQNIVSSPSEAKSKRASQLTSRMSQSRLQKSGFDQNAASTVLQSHFIDQSAQFDQIQLLQNEYISNNSSSRNQSGLSQKQQPGLKDNKKKFRRPEINAESFQGKKIDTQTIKNNIQLMQNRTKGLEPMKRSMKQVKMM</sequence>
<keyword evidence="2" id="KW-0812">Transmembrane</keyword>
<reference evidence="5 6" key="2">
    <citation type="submission" date="2024-07" db="EMBL/GenBank/DDBJ databases">
        <authorList>
            <person name="Akdeniz Z."/>
        </authorList>
    </citation>
    <scope>NUCLEOTIDE SEQUENCE [LARGE SCALE GENOMIC DNA]</scope>
</reference>
<evidence type="ECO:0000313" key="6">
    <source>
        <dbReference type="Proteomes" id="UP001642409"/>
    </source>
</evidence>
<dbReference type="SUPFAM" id="SSF57184">
    <property type="entry name" value="Growth factor receptor domain"/>
    <property type="match status" value="1"/>
</dbReference>
<feature type="compositionally biased region" description="Polar residues" evidence="1">
    <location>
        <begin position="1644"/>
        <end position="1659"/>
    </location>
</feature>
<feature type="compositionally biased region" description="Polar residues" evidence="1">
    <location>
        <begin position="1581"/>
        <end position="1610"/>
    </location>
</feature>
<proteinExistence type="predicted"/>
<feature type="region of interest" description="Disordered" evidence="1">
    <location>
        <begin position="1579"/>
        <end position="1610"/>
    </location>
</feature>
<keyword evidence="2" id="KW-0472">Membrane</keyword>
<evidence type="ECO:0000313" key="5">
    <source>
        <dbReference type="EMBL" id="CAL6105936.1"/>
    </source>
</evidence>
<dbReference type="InterPro" id="IPR009030">
    <property type="entry name" value="Growth_fac_rcpt_cys_sf"/>
</dbReference>
<feature type="domain" description="EGF-like" evidence="3">
    <location>
        <begin position="1273"/>
        <end position="1309"/>
    </location>
</feature>
<dbReference type="EMBL" id="CAXDID020000603">
    <property type="protein sequence ID" value="CAL6105936.1"/>
    <property type="molecule type" value="Genomic_DNA"/>
</dbReference>
<keyword evidence="2" id="KW-1133">Transmembrane helix</keyword>
<feature type="domain" description="EGF-like" evidence="3">
    <location>
        <begin position="1045"/>
        <end position="1090"/>
    </location>
</feature>
<evidence type="ECO:0000256" key="2">
    <source>
        <dbReference type="SAM" id="Phobius"/>
    </source>
</evidence>
<name>A0AA86PSX6_9EUKA</name>
<gene>
    <name evidence="4" type="ORF">HINF_LOCUS32826</name>
    <name evidence="5" type="ORF">HINF_LOCUS73502</name>
</gene>
<feature type="domain" description="EGF-like" evidence="3">
    <location>
        <begin position="1323"/>
        <end position="1353"/>
    </location>
</feature>
<dbReference type="InterPro" id="IPR000742">
    <property type="entry name" value="EGF"/>
</dbReference>
<evidence type="ECO:0000313" key="4">
    <source>
        <dbReference type="EMBL" id="CAI9945181.1"/>
    </source>
</evidence>
<feature type="region of interest" description="Disordered" evidence="1">
    <location>
        <begin position="1644"/>
        <end position="1679"/>
    </location>
</feature>
<dbReference type="SMART" id="SM00181">
    <property type="entry name" value="EGF"/>
    <property type="match status" value="6"/>
</dbReference>
<feature type="domain" description="EGF-like" evidence="3">
    <location>
        <begin position="540"/>
        <end position="589"/>
    </location>
</feature>
<dbReference type="EMBL" id="CATOUU010000741">
    <property type="protein sequence ID" value="CAI9945181.1"/>
    <property type="molecule type" value="Genomic_DNA"/>
</dbReference>
<organism evidence="4">
    <name type="scientific">Hexamita inflata</name>
    <dbReference type="NCBI Taxonomy" id="28002"/>
    <lineage>
        <taxon>Eukaryota</taxon>
        <taxon>Metamonada</taxon>
        <taxon>Diplomonadida</taxon>
        <taxon>Hexamitidae</taxon>
        <taxon>Hexamitinae</taxon>
        <taxon>Hexamita</taxon>
    </lineage>
</organism>
<reference evidence="4" key="1">
    <citation type="submission" date="2023-06" db="EMBL/GenBank/DDBJ databases">
        <authorList>
            <person name="Kurt Z."/>
        </authorList>
    </citation>
    <scope>NUCLEOTIDE SEQUENCE</scope>
</reference>
<evidence type="ECO:0000259" key="3">
    <source>
        <dbReference type="SMART" id="SM00181"/>
    </source>
</evidence>
<evidence type="ECO:0000256" key="1">
    <source>
        <dbReference type="SAM" id="MobiDB-lite"/>
    </source>
</evidence>
<protein>
    <submittedName>
        <fullName evidence="4">VSP with INR</fullName>
    </submittedName>
    <submittedName>
        <fullName evidence="5">VSP_with INR</fullName>
    </submittedName>
</protein>
<comment type="caution">
    <text evidence="4">The sequence shown here is derived from an EMBL/GenBank/DDBJ whole genome shotgun (WGS) entry which is preliminary data.</text>
</comment>
<feature type="domain" description="EGF-like" evidence="3">
    <location>
        <begin position="1400"/>
        <end position="1457"/>
    </location>
</feature>
<dbReference type="Proteomes" id="UP001642409">
    <property type="component" value="Unassembled WGS sequence"/>
</dbReference>